<dbReference type="EMBL" id="CP050964">
    <property type="protein sequence ID" value="QIX93924.1"/>
    <property type="molecule type" value="Genomic_DNA"/>
</dbReference>
<organism evidence="2 5">
    <name type="scientific">Enterocloster clostridioformis</name>
    <dbReference type="NCBI Taxonomy" id="1531"/>
    <lineage>
        <taxon>Bacteria</taxon>
        <taxon>Bacillati</taxon>
        <taxon>Bacillota</taxon>
        <taxon>Clostridia</taxon>
        <taxon>Lachnospirales</taxon>
        <taxon>Lachnospiraceae</taxon>
        <taxon>Enterocloster</taxon>
    </lineage>
</organism>
<sequence length="52" mass="5827">MVLGTIIRAYTRHSVYAHLLMEGYIMDFVVALLILAGGYAIRLAQEAMEGKR</sequence>
<keyword evidence="1" id="KW-0472">Membrane</keyword>
<evidence type="ECO:0000313" key="5">
    <source>
        <dbReference type="Proteomes" id="UP000315200"/>
    </source>
</evidence>
<reference evidence="2 5" key="1">
    <citation type="submission" date="2019-06" db="EMBL/GenBank/DDBJ databases">
        <title>Draft genome sequence of [Clostridium] clostridioforme NBRC 113352.</title>
        <authorList>
            <person name="Miura T."/>
            <person name="Furukawa M."/>
            <person name="Shimamura M."/>
            <person name="Ohyama Y."/>
            <person name="Yamazoe A."/>
            <person name="Kawasaki H."/>
        </authorList>
    </citation>
    <scope>NUCLEOTIDE SEQUENCE [LARGE SCALE GENOMIC DNA]</scope>
    <source>
        <strain evidence="2 5">NBRC 113352</strain>
    </source>
</reference>
<name>A0A829W8F0_9FIRM</name>
<proteinExistence type="predicted"/>
<dbReference type="AlphaFoldDB" id="A0A829W8F0"/>
<reference evidence="3 6" key="2">
    <citation type="submission" date="2019-11" db="EMBL/GenBank/DDBJ databases">
        <title>FDA dAtabase for Regulatory Grade micrObial Sequences (FDA-ARGOS): Supporting development and validation of Infectious Disease Dx tests.</title>
        <authorList>
            <person name="Turner S."/>
            <person name="Byrd R."/>
            <person name="Tallon L."/>
            <person name="Sadzewicz L."/>
            <person name="Vavikolanu K."/>
            <person name="Mehta A."/>
            <person name="Aluvathingal J."/>
            <person name="Nadendla S."/>
            <person name="Myers T."/>
            <person name="Yan Y."/>
            <person name="Sichtig H."/>
        </authorList>
    </citation>
    <scope>NUCLEOTIDE SEQUENCE [LARGE SCALE GENOMIC DNA]</scope>
    <source>
        <strain evidence="3 6">FDAARGOS_739</strain>
    </source>
</reference>
<evidence type="ECO:0000313" key="3">
    <source>
        <dbReference type="EMBL" id="QIX89119.1"/>
    </source>
</evidence>
<accession>A0A829W8F0</accession>
<protein>
    <submittedName>
        <fullName evidence="2">Uncharacterized protein</fullName>
    </submittedName>
</protein>
<gene>
    <name evidence="2" type="ORF">Ccl03g_33010</name>
    <name evidence="3" type="ORF">FOC47_00075</name>
    <name evidence="4" type="ORF">FOC47_27325</name>
</gene>
<dbReference type="RefSeq" id="WP_002588863.1">
    <property type="nucleotide sequence ID" value="NZ_BJLB01000001.1"/>
</dbReference>
<dbReference type="GeneID" id="57964919"/>
<evidence type="ECO:0000313" key="2">
    <source>
        <dbReference type="EMBL" id="GEA37588.1"/>
    </source>
</evidence>
<feature type="transmembrane region" description="Helical" evidence="1">
    <location>
        <begin position="24"/>
        <end position="44"/>
    </location>
</feature>
<dbReference type="Proteomes" id="UP000315200">
    <property type="component" value="Unassembled WGS sequence"/>
</dbReference>
<evidence type="ECO:0000313" key="4">
    <source>
        <dbReference type="EMBL" id="QIX93924.1"/>
    </source>
</evidence>
<evidence type="ECO:0000256" key="1">
    <source>
        <dbReference type="SAM" id="Phobius"/>
    </source>
</evidence>
<keyword evidence="1" id="KW-1133">Transmembrane helix</keyword>
<evidence type="ECO:0000313" key="6">
    <source>
        <dbReference type="Proteomes" id="UP000501069"/>
    </source>
</evidence>
<keyword evidence="1" id="KW-0812">Transmembrane</keyword>
<dbReference type="EMBL" id="CP050964">
    <property type="protein sequence ID" value="QIX89119.1"/>
    <property type="molecule type" value="Genomic_DNA"/>
</dbReference>
<dbReference type="EMBL" id="BJLB01000001">
    <property type="protein sequence ID" value="GEA37588.1"/>
    <property type="molecule type" value="Genomic_DNA"/>
</dbReference>
<dbReference type="Proteomes" id="UP000501069">
    <property type="component" value="Chromosome"/>
</dbReference>